<dbReference type="InterPro" id="IPR034660">
    <property type="entry name" value="DinB/YfiT-like"/>
</dbReference>
<evidence type="ECO:0000313" key="2">
    <source>
        <dbReference type="Proteomes" id="UP000475928"/>
    </source>
</evidence>
<dbReference type="AlphaFoldDB" id="A0A6A0B596"/>
<name>A0A6A0B596_9LACT</name>
<dbReference type="PANTHER" id="PTHR40658">
    <property type="match status" value="1"/>
</dbReference>
<comment type="caution">
    <text evidence="1">The sequence shown here is derived from an EMBL/GenBank/DDBJ whole genome shotgun (WGS) entry which is preliminary data.</text>
</comment>
<evidence type="ECO:0008006" key="3">
    <source>
        <dbReference type="Google" id="ProtNLM"/>
    </source>
</evidence>
<organism evidence="1 2">
    <name type="scientific">Pseudolactococcus insecticola</name>
    <dbReference type="NCBI Taxonomy" id="2709158"/>
    <lineage>
        <taxon>Bacteria</taxon>
        <taxon>Bacillati</taxon>
        <taxon>Bacillota</taxon>
        <taxon>Bacilli</taxon>
        <taxon>Lactobacillales</taxon>
        <taxon>Streptococcaceae</taxon>
        <taxon>Pseudolactococcus</taxon>
    </lineage>
</organism>
<reference evidence="1 2" key="1">
    <citation type="submission" date="2020-02" db="EMBL/GenBank/DDBJ databases">
        <title>Draft genome sequence of Lactococcus sp. Hs20B0-1.</title>
        <authorList>
            <person name="Noda S."/>
            <person name="Yuki M."/>
            <person name="Ohkuma M."/>
        </authorList>
    </citation>
    <scope>NUCLEOTIDE SEQUENCE [LARGE SCALE GENOMIC DNA]</scope>
    <source>
        <strain evidence="1 2">Hs20B0-1</strain>
    </source>
</reference>
<dbReference type="PANTHER" id="PTHR40658:SF4">
    <property type="entry name" value="HYPOTHETICAL CYTOSOLIC PROTEIN"/>
    <property type="match status" value="1"/>
</dbReference>
<dbReference type="RefSeq" id="WP_172354568.1">
    <property type="nucleotide sequence ID" value="NZ_BLLH01000001.1"/>
</dbReference>
<accession>A0A6A0B596</accession>
<keyword evidence="2" id="KW-1185">Reference proteome</keyword>
<proteinExistence type="predicted"/>
<dbReference type="EMBL" id="BLLH01000001">
    <property type="protein sequence ID" value="GFH39701.1"/>
    <property type="molecule type" value="Genomic_DNA"/>
</dbReference>
<evidence type="ECO:0000313" key="1">
    <source>
        <dbReference type="EMBL" id="GFH39701.1"/>
    </source>
</evidence>
<dbReference type="Proteomes" id="UP000475928">
    <property type="component" value="Unassembled WGS sequence"/>
</dbReference>
<dbReference type="Pfam" id="PF08020">
    <property type="entry name" value="DUF1706"/>
    <property type="match status" value="1"/>
</dbReference>
<gene>
    <name evidence="1" type="ORF">Hs20B_00990</name>
</gene>
<dbReference type="Gene3D" id="1.20.120.450">
    <property type="entry name" value="dinb family like domain"/>
    <property type="match status" value="1"/>
</dbReference>
<sequence length="146" mass="16536">MQVEEIISASNASLEKLLDVIAATDEAKAITASERDNVPRDSLMHLVKWQELLINLLENPAADLMPEGYSWDNFQELNQAFFETAQTVSYEAAISQLKVNHEKAVQLFKSDLSNDKFDAETLENLTKTFELITTNHYPWGVEMLSD</sequence>
<dbReference type="InterPro" id="IPR012550">
    <property type="entry name" value="DUF1706"/>
</dbReference>
<protein>
    <recommendedName>
        <fullName evidence="3">ClbS/DfsB family four-helix bundle protein</fullName>
    </recommendedName>
</protein>